<dbReference type="EMBL" id="CP121756">
    <property type="protein sequence ID" value="WGE08671.1"/>
    <property type="molecule type" value="Genomic_DNA"/>
</dbReference>
<gene>
    <name evidence="1" type="ORF">P5658_12165</name>
</gene>
<proteinExistence type="predicted"/>
<name>A0AC61YZR5_BACIU</name>
<organism evidence="1 2">
    <name type="scientific">Bacillus subtilis</name>
    <dbReference type="NCBI Taxonomy" id="1423"/>
    <lineage>
        <taxon>Bacteria</taxon>
        <taxon>Bacillati</taxon>
        <taxon>Bacillota</taxon>
        <taxon>Bacilli</taxon>
        <taxon>Bacillales</taxon>
        <taxon>Bacillaceae</taxon>
        <taxon>Bacillus</taxon>
    </lineage>
</organism>
<evidence type="ECO:0000313" key="2">
    <source>
        <dbReference type="Proteomes" id="UP001217185"/>
    </source>
</evidence>
<reference evidence="1" key="1">
    <citation type="submission" date="2025-02" db="EMBL/GenBank/DDBJ databases">
        <title>Complete genome sequences of 52 Bacillus and Priestia strains isolated from West-African fermentations and 26 reference strains from the DSMZ collection.</title>
        <authorList>
            <person name="Wiedenbein E.S."/>
            <person name="Canoy T.S."/>
            <person name="Hui Y."/>
            <person name="Parkouda C."/>
            <person name="Dawende C."/>
            <person name="Ametefe E."/>
            <person name="Jespersen L."/>
            <person name="Nielsen D.S."/>
        </authorList>
    </citation>
    <scope>NUCLEOTIDE SEQUENCE</scope>
    <source>
        <strain evidence="1">PRO122</strain>
    </source>
</reference>
<protein>
    <submittedName>
        <fullName evidence="1">Uncharacterized protein</fullName>
    </submittedName>
</protein>
<accession>A0AC61YZR5</accession>
<sequence>MTYRDYLNRMKQMYLDLMENGYKLHEIDEMDIQRFFDLAAYKHEEENNLVPAYQIFGATL</sequence>
<evidence type="ECO:0000313" key="1">
    <source>
        <dbReference type="EMBL" id="WGE08671.1"/>
    </source>
</evidence>
<dbReference type="Proteomes" id="UP001217185">
    <property type="component" value="Chromosome"/>
</dbReference>